<protein>
    <recommendedName>
        <fullName evidence="5">DUF5134 domain-containing protein</fullName>
    </recommendedName>
</protein>
<reference evidence="4" key="1">
    <citation type="submission" date="2016-10" db="EMBL/GenBank/DDBJ databases">
        <authorList>
            <person name="Varghese N."/>
            <person name="Submissions S."/>
        </authorList>
    </citation>
    <scope>NUCLEOTIDE SEQUENCE [LARGE SCALE GENOMIC DNA]</scope>
    <source>
        <strain evidence="4">DSM 45459</strain>
    </source>
</reference>
<sequence>MDAPMGMSLLPDWSRPLWALLLVVVFAQHALHAGRMSGQPRWWHVGHTLMAAGMAVMYLLPHMRYPGLYRAGLVLFALVALVEVVAAGLIGRREGGFNPLWGTAAAGMLIMTYMMVPLQLRPSWLTLVLVAYLCCETVIWAGGLWQRLPSSRTPPRRPPTGVELSTAPGAAGPAPAGGSGRGFGLVAHRSLGVRLSLAVMAASMAYMLAASVF</sequence>
<proteinExistence type="predicted"/>
<feature type="transmembrane region" description="Helical" evidence="2">
    <location>
        <begin position="43"/>
        <end position="60"/>
    </location>
</feature>
<feature type="transmembrane region" description="Helical" evidence="2">
    <location>
        <begin position="97"/>
        <end position="116"/>
    </location>
</feature>
<dbReference type="OrthoDB" id="5185426at2"/>
<evidence type="ECO:0000313" key="3">
    <source>
        <dbReference type="EMBL" id="SDQ31773.1"/>
    </source>
</evidence>
<gene>
    <name evidence="3" type="ORF">SAMN04489718_1281</name>
</gene>
<dbReference type="AlphaFoldDB" id="A0A1H0ZWL4"/>
<feature type="region of interest" description="Disordered" evidence="1">
    <location>
        <begin position="151"/>
        <end position="176"/>
    </location>
</feature>
<feature type="transmembrane region" description="Helical" evidence="2">
    <location>
        <begin position="191"/>
        <end position="209"/>
    </location>
</feature>
<evidence type="ECO:0000256" key="1">
    <source>
        <dbReference type="SAM" id="MobiDB-lite"/>
    </source>
</evidence>
<accession>A0A1H0ZWL4</accession>
<keyword evidence="2" id="KW-1133">Transmembrane helix</keyword>
<feature type="transmembrane region" description="Helical" evidence="2">
    <location>
        <begin position="123"/>
        <end position="145"/>
    </location>
</feature>
<feature type="transmembrane region" description="Helical" evidence="2">
    <location>
        <begin position="72"/>
        <end position="91"/>
    </location>
</feature>
<dbReference type="Proteomes" id="UP000199301">
    <property type="component" value="Unassembled WGS sequence"/>
</dbReference>
<keyword evidence="2" id="KW-0472">Membrane</keyword>
<dbReference type="InterPro" id="IPR033458">
    <property type="entry name" value="DUF5134"/>
</dbReference>
<evidence type="ECO:0000256" key="2">
    <source>
        <dbReference type="SAM" id="Phobius"/>
    </source>
</evidence>
<evidence type="ECO:0000313" key="4">
    <source>
        <dbReference type="Proteomes" id="UP000199301"/>
    </source>
</evidence>
<keyword evidence="2" id="KW-0812">Transmembrane</keyword>
<dbReference type="Pfam" id="PF17197">
    <property type="entry name" value="DUF5134"/>
    <property type="match status" value="1"/>
</dbReference>
<keyword evidence="4" id="KW-1185">Reference proteome</keyword>
<dbReference type="RefSeq" id="WP_092521711.1">
    <property type="nucleotide sequence ID" value="NZ_FNKO01000001.1"/>
</dbReference>
<dbReference type="EMBL" id="FNKO01000001">
    <property type="protein sequence ID" value="SDQ31773.1"/>
    <property type="molecule type" value="Genomic_DNA"/>
</dbReference>
<organism evidence="3 4">
    <name type="scientific">Actinopolyspora saharensis</name>
    <dbReference type="NCBI Taxonomy" id="995062"/>
    <lineage>
        <taxon>Bacteria</taxon>
        <taxon>Bacillati</taxon>
        <taxon>Actinomycetota</taxon>
        <taxon>Actinomycetes</taxon>
        <taxon>Actinopolysporales</taxon>
        <taxon>Actinopolysporaceae</taxon>
        <taxon>Actinopolyspora</taxon>
    </lineage>
</organism>
<name>A0A1H0ZWL4_9ACTN</name>
<evidence type="ECO:0008006" key="5">
    <source>
        <dbReference type="Google" id="ProtNLM"/>
    </source>
</evidence>